<evidence type="ECO:0000313" key="5">
    <source>
        <dbReference type="Proteomes" id="UP001139347"/>
    </source>
</evidence>
<organism evidence="4 5">
    <name type="scientific">Paenibacillus mangrovi</name>
    <dbReference type="NCBI Taxonomy" id="2931978"/>
    <lineage>
        <taxon>Bacteria</taxon>
        <taxon>Bacillati</taxon>
        <taxon>Bacillota</taxon>
        <taxon>Bacilli</taxon>
        <taxon>Bacillales</taxon>
        <taxon>Paenibacillaceae</taxon>
        <taxon>Paenibacillus</taxon>
    </lineage>
</organism>
<protein>
    <submittedName>
        <fullName evidence="4">GNAT family N-acetyltransferase</fullName>
    </submittedName>
</protein>
<comment type="caution">
    <text evidence="4">The sequence shown here is derived from an EMBL/GenBank/DDBJ whole genome shotgun (WGS) entry which is preliminary data.</text>
</comment>
<sequence length="168" mass="18662">MNYTIRLITEQDVPFMWEMLYESMYVPEGQEPFNRDILRDPSIAKYAENWGRAGDIGLIAVTDEGEPLGTITTRFFQEDNQGYGYVGADVPELGMALSQTHRGQGIGTALMQALFEELHKNGIARVSLSVDPNNTAAVKLYQRFGFEKVGMAGTSITMVTDVRQSGVE</sequence>
<dbReference type="InterPro" id="IPR050832">
    <property type="entry name" value="Bact_Acetyltransf"/>
</dbReference>
<dbReference type="PANTHER" id="PTHR43877">
    <property type="entry name" value="AMINOALKYLPHOSPHONATE N-ACETYLTRANSFERASE-RELATED-RELATED"/>
    <property type="match status" value="1"/>
</dbReference>
<proteinExistence type="predicted"/>
<dbReference type="Proteomes" id="UP001139347">
    <property type="component" value="Unassembled WGS sequence"/>
</dbReference>
<evidence type="ECO:0000256" key="1">
    <source>
        <dbReference type="ARBA" id="ARBA00022679"/>
    </source>
</evidence>
<dbReference type="PANTHER" id="PTHR43877:SF2">
    <property type="entry name" value="AMINOALKYLPHOSPHONATE N-ACETYLTRANSFERASE-RELATED"/>
    <property type="match status" value="1"/>
</dbReference>
<dbReference type="GO" id="GO:0016747">
    <property type="term" value="F:acyltransferase activity, transferring groups other than amino-acyl groups"/>
    <property type="evidence" value="ECO:0007669"/>
    <property type="project" value="InterPro"/>
</dbReference>
<dbReference type="InterPro" id="IPR016181">
    <property type="entry name" value="Acyl_CoA_acyltransferase"/>
</dbReference>
<keyword evidence="1" id="KW-0808">Transferase</keyword>
<dbReference type="Pfam" id="PF00583">
    <property type="entry name" value="Acetyltransf_1"/>
    <property type="match status" value="1"/>
</dbReference>
<dbReference type="EMBL" id="JALIRP010000006">
    <property type="protein sequence ID" value="MCJ8013248.1"/>
    <property type="molecule type" value="Genomic_DNA"/>
</dbReference>
<accession>A0A9X2B6Z9</accession>
<gene>
    <name evidence="4" type="ORF">MUG84_16070</name>
</gene>
<dbReference type="CDD" id="cd04301">
    <property type="entry name" value="NAT_SF"/>
    <property type="match status" value="1"/>
</dbReference>
<evidence type="ECO:0000256" key="2">
    <source>
        <dbReference type="ARBA" id="ARBA00023315"/>
    </source>
</evidence>
<evidence type="ECO:0000313" key="4">
    <source>
        <dbReference type="EMBL" id="MCJ8013248.1"/>
    </source>
</evidence>
<dbReference type="SUPFAM" id="SSF55729">
    <property type="entry name" value="Acyl-CoA N-acyltransferases (Nat)"/>
    <property type="match status" value="1"/>
</dbReference>
<dbReference type="PROSITE" id="PS51186">
    <property type="entry name" value="GNAT"/>
    <property type="match status" value="1"/>
</dbReference>
<dbReference type="AlphaFoldDB" id="A0A9X2B6Z9"/>
<evidence type="ECO:0000259" key="3">
    <source>
        <dbReference type="PROSITE" id="PS51186"/>
    </source>
</evidence>
<keyword evidence="5" id="KW-1185">Reference proteome</keyword>
<feature type="domain" description="N-acetyltransferase" evidence="3">
    <location>
        <begin position="3"/>
        <end position="163"/>
    </location>
</feature>
<dbReference type="InterPro" id="IPR000182">
    <property type="entry name" value="GNAT_dom"/>
</dbReference>
<reference evidence="4" key="1">
    <citation type="submission" date="2022-04" db="EMBL/GenBank/DDBJ databases">
        <title>Paenibacillus mangrovi sp. nov., a novel endophytic bacterium isolated from bark of Kandelia candel.</title>
        <authorList>
            <person name="Tuo L."/>
        </authorList>
    </citation>
    <scope>NUCLEOTIDE SEQUENCE</scope>
    <source>
        <strain evidence="4">KQZ6P-2</strain>
    </source>
</reference>
<dbReference type="RefSeq" id="WP_244726440.1">
    <property type="nucleotide sequence ID" value="NZ_JALIRP010000006.1"/>
</dbReference>
<dbReference type="Gene3D" id="3.40.630.30">
    <property type="match status" value="1"/>
</dbReference>
<name>A0A9X2B6Z9_9BACL</name>
<keyword evidence="2" id="KW-0012">Acyltransferase</keyword>